<accession>A0A9W6EW92</accession>
<proteinExistence type="predicted"/>
<evidence type="ECO:0000313" key="3">
    <source>
        <dbReference type="Proteomes" id="UP001143545"/>
    </source>
</evidence>
<evidence type="ECO:0000256" key="1">
    <source>
        <dbReference type="SAM" id="SignalP"/>
    </source>
</evidence>
<dbReference type="EMBL" id="BRVP01000019">
    <property type="protein sequence ID" value="GLB53557.1"/>
    <property type="molecule type" value="Genomic_DNA"/>
</dbReference>
<dbReference type="Proteomes" id="UP001143545">
    <property type="component" value="Unassembled WGS sequence"/>
</dbReference>
<feature type="signal peptide" evidence="1">
    <location>
        <begin position="1"/>
        <end position="18"/>
    </location>
</feature>
<dbReference type="Pfam" id="PF20230">
    <property type="entry name" value="DUF6588"/>
    <property type="match status" value="1"/>
</dbReference>
<gene>
    <name evidence="2" type="ORF">NBRC110019_25980</name>
</gene>
<feature type="chain" id="PRO_5040909746" description="Outer membrane protein beta-barrel domain-containing protein" evidence="1">
    <location>
        <begin position="19"/>
        <end position="339"/>
    </location>
</feature>
<dbReference type="InterPro" id="IPR046495">
    <property type="entry name" value="DUF6588"/>
</dbReference>
<evidence type="ECO:0000313" key="2">
    <source>
        <dbReference type="EMBL" id="GLB53557.1"/>
    </source>
</evidence>
<organism evidence="2 3">
    <name type="scientific">Neptunitalea chrysea</name>
    <dbReference type="NCBI Taxonomy" id="1647581"/>
    <lineage>
        <taxon>Bacteria</taxon>
        <taxon>Pseudomonadati</taxon>
        <taxon>Bacteroidota</taxon>
        <taxon>Flavobacteriia</taxon>
        <taxon>Flavobacteriales</taxon>
        <taxon>Flavobacteriaceae</taxon>
        <taxon>Neptunitalea</taxon>
    </lineage>
</organism>
<evidence type="ECO:0008006" key="4">
    <source>
        <dbReference type="Google" id="ProtNLM"/>
    </source>
</evidence>
<dbReference type="AlphaFoldDB" id="A0A9W6EW92"/>
<name>A0A9W6EW92_9FLAO</name>
<comment type="caution">
    <text evidence="2">The sequence shown here is derived from an EMBL/GenBank/DDBJ whole genome shotgun (WGS) entry which is preliminary data.</text>
</comment>
<dbReference type="RefSeq" id="WP_281755608.1">
    <property type="nucleotide sequence ID" value="NZ_BRVP01000019.1"/>
</dbReference>
<keyword evidence="3" id="KW-1185">Reference proteome</keyword>
<keyword evidence="1" id="KW-0732">Signal</keyword>
<protein>
    <recommendedName>
        <fullName evidence="4">Outer membrane protein beta-barrel domain-containing protein</fullName>
    </recommendedName>
</protein>
<dbReference type="PROSITE" id="PS51257">
    <property type="entry name" value="PROKAR_LIPOPROTEIN"/>
    <property type="match status" value="1"/>
</dbReference>
<sequence>MKKLIYLIAFISFSCLQAQTSYTSILAAGLEDSKAFMHGYLKPGTESLMYSINNGWFSTAEAKPFLGFEISFIGNVAVVDERKRTFTFNVTNLDGLTFSDGSTSNEVATVLGVVDPDVMMEYTFQDPVTGQTETIEIKLPESLTSEDVNMLPSGFLQASIGLLKGTELKVRVFPNIEINGNTVGLFGGGIQHEFTKWLPSDKLWPVAISGLVAYSQLDAEYAMEDVSVVDGDQQRIENLTKTWLFQGIVSTRLPVINFYAGFGYITGSSTSDLKGEYEVYDVDTGVVTSVKDPLSITHDISGVRTTLGTRLKLGFFRLNADYTFAEYNTTSVGVSFGFR</sequence>
<reference evidence="2" key="1">
    <citation type="submission" date="2022-07" db="EMBL/GenBank/DDBJ databases">
        <title>Taxonomy of Novel Oxalotrophic and Methylotrophic Bacteria.</title>
        <authorList>
            <person name="Sahin N."/>
            <person name="Tani A."/>
        </authorList>
    </citation>
    <scope>NUCLEOTIDE SEQUENCE</scope>
    <source>
        <strain evidence="2">AM327</strain>
    </source>
</reference>